<dbReference type="RefSeq" id="WP_348710740.1">
    <property type="nucleotide sequence ID" value="NZ_CAXIXY010000003.1"/>
</dbReference>
<feature type="transmembrane region" description="Helical" evidence="1">
    <location>
        <begin position="319"/>
        <end position="340"/>
    </location>
</feature>
<keyword evidence="1" id="KW-0472">Membrane</keyword>
<keyword evidence="1" id="KW-0812">Transmembrane</keyword>
<organism evidence="2 3">
    <name type="scientific">Tenacibaculum platacis</name>
    <dbReference type="NCBI Taxonomy" id="3137852"/>
    <lineage>
        <taxon>Bacteria</taxon>
        <taxon>Pseudomonadati</taxon>
        <taxon>Bacteroidota</taxon>
        <taxon>Flavobacteriia</taxon>
        <taxon>Flavobacteriales</taxon>
        <taxon>Flavobacteriaceae</taxon>
        <taxon>Tenacibaculum</taxon>
    </lineage>
</organism>
<feature type="transmembrane region" description="Helical" evidence="1">
    <location>
        <begin position="53"/>
        <end position="72"/>
    </location>
</feature>
<evidence type="ECO:0000313" key="3">
    <source>
        <dbReference type="Proteomes" id="UP001497416"/>
    </source>
</evidence>
<evidence type="ECO:0000256" key="1">
    <source>
        <dbReference type="SAM" id="Phobius"/>
    </source>
</evidence>
<evidence type="ECO:0000313" key="2">
    <source>
        <dbReference type="EMBL" id="CAL2080172.1"/>
    </source>
</evidence>
<name>A0ABM9NVD8_9FLAO</name>
<evidence type="ECO:0008006" key="4">
    <source>
        <dbReference type="Google" id="ProtNLM"/>
    </source>
</evidence>
<protein>
    <recommendedName>
        <fullName evidence="4">Subunit length determinant protein</fullName>
    </recommendedName>
</protein>
<reference evidence="2 3" key="1">
    <citation type="submission" date="2024-05" db="EMBL/GenBank/DDBJ databases">
        <authorList>
            <person name="Duchaud E."/>
        </authorList>
    </citation>
    <scope>NUCLEOTIDE SEQUENCE [LARGE SCALE GENOMIC DNA]</scope>
    <source>
        <strain evidence="2">Ena-SAMPLE-TAB-13-05-2024-13:56:06:370-140302</strain>
    </source>
</reference>
<proteinExistence type="predicted"/>
<dbReference type="EMBL" id="CAXIXY010000003">
    <property type="protein sequence ID" value="CAL2080172.1"/>
    <property type="molecule type" value="Genomic_DNA"/>
</dbReference>
<accession>A0ABM9NVD8</accession>
<gene>
    <name evidence="2" type="ORF">T190607A01A_10985</name>
</gene>
<comment type="caution">
    <text evidence="2">The sequence shown here is derived from an EMBL/GenBank/DDBJ whole genome shotgun (WGS) entry which is preliminary data.</text>
</comment>
<dbReference type="Proteomes" id="UP001497416">
    <property type="component" value="Unassembled WGS sequence"/>
</dbReference>
<keyword evidence="1" id="KW-1133">Transmembrane helix</keyword>
<keyword evidence="3" id="KW-1185">Reference proteome</keyword>
<sequence length="347" mass="39570">MSKQVKDNEEVDLGSLFVIIGKGFSKLGSFIVSIFNVIFKFLIEALLFLKTNVIKLSIAALIGGVVGFIIEYKNGTKYEANLYVKPNFGSSRQLYNNVNFYNDLVKQKNSKDLSEIFGISEDEAKSLKKFSIKPVINENDILTSFDELMQSIDTATVKSYSYKKFKETFTEVDYNIHEISVESLSDNIFQKLSQPIISSIINNDYFKTLKGNKKENLKRTSSLLKKNLQQADSLHNLYKKVLLEEAKKSNSGTTIDLAQSRNKSERELKLFETSLRLNDNLVEVNDDLSEKSEVINIVSNFQPIGHKVREIEKNKGFQLALVGFGLMVVFLLLVQLNTYLEEYKERN</sequence>